<dbReference type="AlphaFoldDB" id="A0A9Q8US76"/>
<dbReference type="CDD" id="cd20336">
    <property type="entry name" value="Rcat_RBR"/>
    <property type="match status" value="1"/>
</dbReference>
<organism evidence="9 10">
    <name type="scientific">Passalora fulva</name>
    <name type="common">Tomato leaf mold</name>
    <name type="synonym">Cladosporium fulvum</name>
    <dbReference type="NCBI Taxonomy" id="5499"/>
    <lineage>
        <taxon>Eukaryota</taxon>
        <taxon>Fungi</taxon>
        <taxon>Dikarya</taxon>
        <taxon>Ascomycota</taxon>
        <taxon>Pezizomycotina</taxon>
        <taxon>Dothideomycetes</taxon>
        <taxon>Dothideomycetidae</taxon>
        <taxon>Mycosphaerellales</taxon>
        <taxon>Mycosphaerellaceae</taxon>
        <taxon>Fulvia</taxon>
    </lineage>
</organism>
<dbReference type="InterPro" id="IPR051628">
    <property type="entry name" value="LUBAC_E3_Ligases"/>
</dbReference>
<dbReference type="PROSITE" id="PS51873">
    <property type="entry name" value="TRIAD"/>
    <property type="match status" value="1"/>
</dbReference>
<dbReference type="Gene3D" id="1.20.120.1750">
    <property type="match status" value="1"/>
</dbReference>
<dbReference type="Gene3D" id="3.30.40.10">
    <property type="entry name" value="Zinc/RING finger domain, C3HC4 (zinc finger)"/>
    <property type="match status" value="1"/>
</dbReference>
<dbReference type="EMBL" id="CP090170">
    <property type="protein sequence ID" value="UJO20498.1"/>
    <property type="molecule type" value="Genomic_DNA"/>
</dbReference>
<evidence type="ECO:0000256" key="4">
    <source>
        <dbReference type="ARBA" id="ARBA00022737"/>
    </source>
</evidence>
<dbReference type="GO" id="GO:0097039">
    <property type="term" value="P:protein linear polyubiquitination"/>
    <property type="evidence" value="ECO:0007669"/>
    <property type="project" value="TreeGrafter"/>
</dbReference>
<evidence type="ECO:0000256" key="7">
    <source>
        <dbReference type="ARBA" id="ARBA00022833"/>
    </source>
</evidence>
<accession>A0A9Q8US76</accession>
<evidence type="ECO:0000313" key="10">
    <source>
        <dbReference type="Proteomes" id="UP000756132"/>
    </source>
</evidence>
<reference evidence="9" key="2">
    <citation type="journal article" date="2022" name="Microb. Genom.">
        <title>A chromosome-scale genome assembly of the tomato pathogen Cladosporium fulvum reveals a compartmentalized genome architecture and the presence of a dispensable chromosome.</title>
        <authorList>
            <person name="Zaccaron A.Z."/>
            <person name="Chen L.H."/>
            <person name="Samaras A."/>
            <person name="Stergiopoulos I."/>
        </authorList>
    </citation>
    <scope>NUCLEOTIDE SEQUENCE</scope>
    <source>
        <strain evidence="9">Race5_Kim</strain>
    </source>
</reference>
<dbReference type="CDD" id="cd20335">
    <property type="entry name" value="BRcat_RBR"/>
    <property type="match status" value="1"/>
</dbReference>
<comment type="pathway">
    <text evidence="1">Protein modification; protein ubiquitination.</text>
</comment>
<dbReference type="SMART" id="SM00647">
    <property type="entry name" value="IBR"/>
    <property type="match status" value="2"/>
</dbReference>
<sequence length="220" mass="24711">MPNFIHQDCEHNGSICSACWQQSIDSQVTDLPTDRVTCAECNRTLQEPDIRCLASRETYNKYLDKAFNEAMAKSEYYRSCHKANCSYGHEHITAKETSIFRCRACGSEYCVPCEMPMHTGQSCTEYQAELETQRKERQATDDYLKRSSRQCPGCTIHIEKNEGCDHMTCGFCGYEFCWVCDAAYRGPEGILTVGNQAHNTGCPYLPHNLPSLADGAGGIP</sequence>
<evidence type="ECO:0000256" key="6">
    <source>
        <dbReference type="ARBA" id="ARBA00022786"/>
    </source>
</evidence>
<dbReference type="GO" id="GO:0004842">
    <property type="term" value="F:ubiquitin-protein transferase activity"/>
    <property type="evidence" value="ECO:0007669"/>
    <property type="project" value="TreeGrafter"/>
</dbReference>
<dbReference type="SUPFAM" id="SSF57850">
    <property type="entry name" value="RING/U-box"/>
    <property type="match status" value="2"/>
</dbReference>
<dbReference type="Pfam" id="PF22191">
    <property type="entry name" value="IBR_1"/>
    <property type="match status" value="1"/>
</dbReference>
<dbReference type="Pfam" id="PF01485">
    <property type="entry name" value="IBR"/>
    <property type="match status" value="1"/>
</dbReference>
<protein>
    <submittedName>
        <fullName evidence="9">E3 ubiquitin-protein ligase HEL1</fullName>
    </submittedName>
</protein>
<dbReference type="PANTHER" id="PTHR22770:SF13">
    <property type="entry name" value="RING-TYPE DOMAIN-CONTAINING PROTEIN"/>
    <property type="match status" value="1"/>
</dbReference>
<keyword evidence="3" id="KW-0479">Metal-binding</keyword>
<reference evidence="9" key="1">
    <citation type="submission" date="2021-12" db="EMBL/GenBank/DDBJ databases">
        <authorList>
            <person name="Zaccaron A."/>
            <person name="Stergiopoulos I."/>
        </authorList>
    </citation>
    <scope>NUCLEOTIDE SEQUENCE</scope>
    <source>
        <strain evidence="9">Race5_Kim</strain>
    </source>
</reference>
<dbReference type="GO" id="GO:0000151">
    <property type="term" value="C:ubiquitin ligase complex"/>
    <property type="evidence" value="ECO:0007669"/>
    <property type="project" value="TreeGrafter"/>
</dbReference>
<evidence type="ECO:0000256" key="3">
    <source>
        <dbReference type="ARBA" id="ARBA00022723"/>
    </source>
</evidence>
<gene>
    <name evidence="9" type="ORF">CLAFUR5_11390</name>
</gene>
<dbReference type="OrthoDB" id="1431934at2759"/>
<evidence type="ECO:0000256" key="2">
    <source>
        <dbReference type="ARBA" id="ARBA00022679"/>
    </source>
</evidence>
<keyword evidence="10" id="KW-1185">Reference proteome</keyword>
<dbReference type="Proteomes" id="UP000756132">
    <property type="component" value="Chromosome 8"/>
</dbReference>
<dbReference type="GO" id="GO:0043130">
    <property type="term" value="F:ubiquitin binding"/>
    <property type="evidence" value="ECO:0007669"/>
    <property type="project" value="TreeGrafter"/>
</dbReference>
<dbReference type="InterPro" id="IPR002867">
    <property type="entry name" value="IBR_dom"/>
</dbReference>
<dbReference type="GeneID" id="71991268"/>
<dbReference type="PANTHER" id="PTHR22770">
    <property type="entry name" value="UBIQUITIN CONJUGATING ENZYME 7 INTERACTING PROTEIN-RELATED"/>
    <property type="match status" value="1"/>
</dbReference>
<keyword evidence="7" id="KW-0862">Zinc</keyword>
<dbReference type="RefSeq" id="XP_047764864.1">
    <property type="nucleotide sequence ID" value="XM_047910538.1"/>
</dbReference>
<keyword evidence="5" id="KW-0863">Zinc-finger</keyword>
<dbReference type="KEGG" id="ffu:CLAFUR5_11390"/>
<evidence type="ECO:0000313" key="9">
    <source>
        <dbReference type="EMBL" id="UJO20498.1"/>
    </source>
</evidence>
<keyword evidence="4" id="KW-0677">Repeat</keyword>
<proteinExistence type="predicted"/>
<evidence type="ECO:0000256" key="5">
    <source>
        <dbReference type="ARBA" id="ARBA00022771"/>
    </source>
</evidence>
<keyword evidence="2" id="KW-0808">Transferase</keyword>
<dbReference type="GO" id="GO:0043161">
    <property type="term" value="P:proteasome-mediated ubiquitin-dependent protein catabolic process"/>
    <property type="evidence" value="ECO:0007669"/>
    <property type="project" value="TreeGrafter"/>
</dbReference>
<dbReference type="InterPro" id="IPR013083">
    <property type="entry name" value="Znf_RING/FYVE/PHD"/>
</dbReference>
<keyword evidence="6" id="KW-0833">Ubl conjugation pathway</keyword>
<dbReference type="GO" id="GO:0008270">
    <property type="term" value="F:zinc ion binding"/>
    <property type="evidence" value="ECO:0007669"/>
    <property type="project" value="UniProtKB-KW"/>
</dbReference>
<evidence type="ECO:0000256" key="1">
    <source>
        <dbReference type="ARBA" id="ARBA00004906"/>
    </source>
</evidence>
<name>A0A9Q8US76_PASFU</name>
<feature type="domain" description="RING-type" evidence="8">
    <location>
        <begin position="1"/>
        <end position="211"/>
    </location>
</feature>
<evidence type="ECO:0000259" key="8">
    <source>
        <dbReference type="PROSITE" id="PS51873"/>
    </source>
</evidence>
<dbReference type="InterPro" id="IPR044066">
    <property type="entry name" value="TRIAD_supradom"/>
</dbReference>